<keyword evidence="1" id="KW-0472">Membrane</keyword>
<keyword evidence="3" id="KW-1185">Reference proteome</keyword>
<evidence type="ECO:0000313" key="2">
    <source>
        <dbReference type="EMBL" id="SDY03990.1"/>
    </source>
</evidence>
<sequence>MRLPKWGLLLFYVAGFLSFGYLSYLEFSANGRFGYLMGGCSLLFGIQAVRYIFTNKGGAGTAKRSLLISM</sequence>
<proteinExistence type="predicted"/>
<keyword evidence="1" id="KW-1133">Transmembrane helix</keyword>
<protein>
    <submittedName>
        <fullName evidence="2">Uncharacterized protein</fullName>
    </submittedName>
</protein>
<dbReference type="AlphaFoldDB" id="A0A1H3GLP2"/>
<reference evidence="3" key="1">
    <citation type="submission" date="2016-10" db="EMBL/GenBank/DDBJ databases">
        <authorList>
            <person name="Varghese N."/>
            <person name="Submissions S."/>
        </authorList>
    </citation>
    <scope>NUCLEOTIDE SEQUENCE [LARGE SCALE GENOMIC DNA]</scope>
    <source>
        <strain evidence="3">SP</strain>
    </source>
</reference>
<dbReference type="Proteomes" id="UP000198935">
    <property type="component" value="Unassembled WGS sequence"/>
</dbReference>
<gene>
    <name evidence="2" type="ORF">SAMN05421736_101206</name>
</gene>
<feature type="transmembrane region" description="Helical" evidence="1">
    <location>
        <begin position="33"/>
        <end position="53"/>
    </location>
</feature>
<evidence type="ECO:0000256" key="1">
    <source>
        <dbReference type="SAM" id="Phobius"/>
    </source>
</evidence>
<evidence type="ECO:0000313" key="3">
    <source>
        <dbReference type="Proteomes" id="UP000198935"/>
    </source>
</evidence>
<dbReference type="EMBL" id="FNPI01000001">
    <property type="protein sequence ID" value="SDY03990.1"/>
    <property type="molecule type" value="Genomic_DNA"/>
</dbReference>
<dbReference type="STRING" id="1503961.SAMN05421736_101206"/>
<name>A0A1H3GLP2_9BACI</name>
<dbReference type="OrthoDB" id="2991104at2"/>
<organism evidence="2 3">
    <name type="scientific">Evansella caseinilytica</name>
    <dbReference type="NCBI Taxonomy" id="1503961"/>
    <lineage>
        <taxon>Bacteria</taxon>
        <taxon>Bacillati</taxon>
        <taxon>Bacillota</taxon>
        <taxon>Bacilli</taxon>
        <taxon>Bacillales</taxon>
        <taxon>Bacillaceae</taxon>
        <taxon>Evansella</taxon>
    </lineage>
</organism>
<accession>A0A1H3GLP2</accession>
<keyword evidence="1" id="KW-0812">Transmembrane</keyword>
<feature type="transmembrane region" description="Helical" evidence="1">
    <location>
        <begin position="7"/>
        <end position="27"/>
    </location>
</feature>